<dbReference type="AlphaFoldDB" id="A0A392W7X2"/>
<reference evidence="2 3" key="1">
    <citation type="journal article" date="2018" name="Front. Plant Sci.">
        <title>Red Clover (Trifolium pratense) and Zigzag Clover (T. medium) - A Picture of Genomic Similarities and Differences.</title>
        <authorList>
            <person name="Dluhosova J."/>
            <person name="Istvanek J."/>
            <person name="Nedelnik J."/>
            <person name="Repkova J."/>
        </authorList>
    </citation>
    <scope>NUCLEOTIDE SEQUENCE [LARGE SCALE GENOMIC DNA]</scope>
    <source>
        <strain evidence="3">cv. 10/8</strain>
        <tissue evidence="2">Leaf</tissue>
    </source>
</reference>
<evidence type="ECO:0000256" key="1">
    <source>
        <dbReference type="SAM" id="MobiDB-lite"/>
    </source>
</evidence>
<accession>A0A392W7X2</accession>
<protein>
    <submittedName>
        <fullName evidence="2">Uncharacterized protein</fullName>
    </submittedName>
</protein>
<evidence type="ECO:0000313" key="2">
    <source>
        <dbReference type="EMBL" id="MCI96477.1"/>
    </source>
</evidence>
<proteinExistence type="predicted"/>
<dbReference type="EMBL" id="LXQA011415836">
    <property type="protein sequence ID" value="MCI96477.1"/>
    <property type="molecule type" value="Genomic_DNA"/>
</dbReference>
<name>A0A392W7X2_9FABA</name>
<sequence>HRSVPRNHHTHDTTNICFDTK</sequence>
<evidence type="ECO:0000313" key="3">
    <source>
        <dbReference type="Proteomes" id="UP000265520"/>
    </source>
</evidence>
<keyword evidence="3" id="KW-1185">Reference proteome</keyword>
<comment type="caution">
    <text evidence="2">The sequence shown here is derived from an EMBL/GenBank/DDBJ whole genome shotgun (WGS) entry which is preliminary data.</text>
</comment>
<feature type="region of interest" description="Disordered" evidence="1">
    <location>
        <begin position="1"/>
        <end position="21"/>
    </location>
</feature>
<dbReference type="Proteomes" id="UP000265520">
    <property type="component" value="Unassembled WGS sequence"/>
</dbReference>
<feature type="non-terminal residue" evidence="2">
    <location>
        <position position="1"/>
    </location>
</feature>
<organism evidence="2 3">
    <name type="scientific">Trifolium medium</name>
    <dbReference type="NCBI Taxonomy" id="97028"/>
    <lineage>
        <taxon>Eukaryota</taxon>
        <taxon>Viridiplantae</taxon>
        <taxon>Streptophyta</taxon>
        <taxon>Embryophyta</taxon>
        <taxon>Tracheophyta</taxon>
        <taxon>Spermatophyta</taxon>
        <taxon>Magnoliopsida</taxon>
        <taxon>eudicotyledons</taxon>
        <taxon>Gunneridae</taxon>
        <taxon>Pentapetalae</taxon>
        <taxon>rosids</taxon>
        <taxon>fabids</taxon>
        <taxon>Fabales</taxon>
        <taxon>Fabaceae</taxon>
        <taxon>Papilionoideae</taxon>
        <taxon>50 kb inversion clade</taxon>
        <taxon>NPAAA clade</taxon>
        <taxon>Hologalegina</taxon>
        <taxon>IRL clade</taxon>
        <taxon>Trifolieae</taxon>
        <taxon>Trifolium</taxon>
    </lineage>
</organism>